<feature type="compositionally biased region" description="Basic and acidic residues" evidence="1">
    <location>
        <begin position="64"/>
        <end position="106"/>
    </location>
</feature>
<reference evidence="3" key="1">
    <citation type="submission" date="2021-01" db="EMBL/GenBank/DDBJ databases">
        <title>Caligus Genome Assembly.</title>
        <authorList>
            <person name="Gallardo-Escarate C."/>
        </authorList>
    </citation>
    <scope>NUCLEOTIDE SEQUENCE [LARGE SCALE GENOMIC DNA]</scope>
</reference>
<dbReference type="AlphaFoldDB" id="A0A7T8KMB9"/>
<sequence length="106" mass="11773">QEDVPGKPPDQVASNVLRAKEDKNGGEVNPQDPCLQQEKAVSPVSDEVREEETGGRSNEPSELPDPRLTRKGDEKNNKKEMRAEEITKKQPNRENGEVGPLEEGKE</sequence>
<feature type="non-terminal residue" evidence="2">
    <location>
        <position position="1"/>
    </location>
</feature>
<evidence type="ECO:0000313" key="3">
    <source>
        <dbReference type="Proteomes" id="UP000595437"/>
    </source>
</evidence>
<protein>
    <submittedName>
        <fullName evidence="2">Uncharacterized protein</fullName>
    </submittedName>
</protein>
<gene>
    <name evidence="2" type="ORF">FKW44_003942</name>
</gene>
<proteinExistence type="predicted"/>
<evidence type="ECO:0000313" key="2">
    <source>
        <dbReference type="EMBL" id="QQP58575.1"/>
    </source>
</evidence>
<evidence type="ECO:0000256" key="1">
    <source>
        <dbReference type="SAM" id="MobiDB-lite"/>
    </source>
</evidence>
<organism evidence="2 3">
    <name type="scientific">Caligus rogercresseyi</name>
    <name type="common">Sea louse</name>
    <dbReference type="NCBI Taxonomy" id="217165"/>
    <lineage>
        <taxon>Eukaryota</taxon>
        <taxon>Metazoa</taxon>
        <taxon>Ecdysozoa</taxon>
        <taxon>Arthropoda</taxon>
        <taxon>Crustacea</taxon>
        <taxon>Multicrustacea</taxon>
        <taxon>Hexanauplia</taxon>
        <taxon>Copepoda</taxon>
        <taxon>Siphonostomatoida</taxon>
        <taxon>Caligidae</taxon>
        <taxon>Caligus</taxon>
    </lineage>
</organism>
<keyword evidence="3" id="KW-1185">Reference proteome</keyword>
<accession>A0A7T8KMB9</accession>
<feature type="region of interest" description="Disordered" evidence="1">
    <location>
        <begin position="1"/>
        <end position="106"/>
    </location>
</feature>
<name>A0A7T8KMB9_CALRO</name>
<dbReference type="Proteomes" id="UP000595437">
    <property type="component" value="Chromosome 2"/>
</dbReference>
<dbReference type="EMBL" id="CP045891">
    <property type="protein sequence ID" value="QQP58575.1"/>
    <property type="molecule type" value="Genomic_DNA"/>
</dbReference>